<dbReference type="PANTHER" id="PTHR43649:SF12">
    <property type="entry name" value="DIACETYLCHITOBIOSE BINDING PROTEIN DASA"/>
    <property type="match status" value="1"/>
</dbReference>
<dbReference type="InterPro" id="IPR006059">
    <property type="entry name" value="SBP"/>
</dbReference>
<keyword evidence="3" id="KW-0732">Signal</keyword>
<dbReference type="SUPFAM" id="SSF53850">
    <property type="entry name" value="Periplasmic binding protein-like II"/>
    <property type="match status" value="1"/>
</dbReference>
<proteinExistence type="inferred from homology"/>
<organism evidence="4 5">
    <name type="scientific">Denitrobaculum tricleocarpae</name>
    <dbReference type="NCBI Taxonomy" id="2591009"/>
    <lineage>
        <taxon>Bacteria</taxon>
        <taxon>Pseudomonadati</taxon>
        <taxon>Pseudomonadota</taxon>
        <taxon>Alphaproteobacteria</taxon>
        <taxon>Rhodospirillales</taxon>
        <taxon>Rhodospirillaceae</taxon>
        <taxon>Denitrobaculum</taxon>
    </lineage>
</organism>
<dbReference type="OrthoDB" id="9812682at2"/>
<evidence type="ECO:0000313" key="5">
    <source>
        <dbReference type="Proteomes" id="UP000315252"/>
    </source>
</evidence>
<dbReference type="Gene3D" id="3.40.190.10">
    <property type="entry name" value="Periplasmic binding protein-like II"/>
    <property type="match status" value="2"/>
</dbReference>
<feature type="signal peptide" evidence="3">
    <location>
        <begin position="1"/>
        <end position="26"/>
    </location>
</feature>
<evidence type="ECO:0000313" key="4">
    <source>
        <dbReference type="EMBL" id="TQV83860.1"/>
    </source>
</evidence>
<accession>A0A545U316</accession>
<evidence type="ECO:0000256" key="1">
    <source>
        <dbReference type="ARBA" id="ARBA00004418"/>
    </source>
</evidence>
<reference evidence="4 5" key="1">
    <citation type="submission" date="2019-06" db="EMBL/GenBank/DDBJ databases">
        <title>Whole genome sequence for Rhodospirillaceae sp. R148.</title>
        <authorList>
            <person name="Wang G."/>
        </authorList>
    </citation>
    <scope>NUCLEOTIDE SEQUENCE [LARGE SCALE GENOMIC DNA]</scope>
    <source>
        <strain evidence="4 5">R148</strain>
    </source>
</reference>
<dbReference type="GO" id="GO:0042597">
    <property type="term" value="C:periplasmic space"/>
    <property type="evidence" value="ECO:0007669"/>
    <property type="project" value="UniProtKB-SubCell"/>
</dbReference>
<dbReference type="Pfam" id="PF01547">
    <property type="entry name" value="SBP_bac_1"/>
    <property type="match status" value="1"/>
</dbReference>
<comment type="similarity">
    <text evidence="2">Belongs to the bacterial solute-binding protein 1 family.</text>
</comment>
<keyword evidence="5" id="KW-1185">Reference proteome</keyword>
<name>A0A545U316_9PROT</name>
<comment type="subcellular location">
    <subcellularLocation>
        <location evidence="1">Periplasm</location>
    </subcellularLocation>
</comment>
<dbReference type="EMBL" id="VHSH01000001">
    <property type="protein sequence ID" value="TQV83860.1"/>
    <property type="molecule type" value="Genomic_DNA"/>
</dbReference>
<comment type="caution">
    <text evidence="4">The sequence shown here is derived from an EMBL/GenBank/DDBJ whole genome shotgun (WGS) entry which is preliminary data.</text>
</comment>
<evidence type="ECO:0000256" key="3">
    <source>
        <dbReference type="SAM" id="SignalP"/>
    </source>
</evidence>
<dbReference type="AlphaFoldDB" id="A0A545U316"/>
<dbReference type="RefSeq" id="WP_142895095.1">
    <property type="nucleotide sequence ID" value="NZ_ML660052.1"/>
</dbReference>
<feature type="chain" id="PRO_5021732523" evidence="3">
    <location>
        <begin position="27"/>
        <end position="498"/>
    </location>
</feature>
<gene>
    <name evidence="4" type="ORF">FKG95_04585</name>
</gene>
<dbReference type="InterPro" id="IPR050490">
    <property type="entry name" value="Bact_solute-bd_prot1"/>
</dbReference>
<protein>
    <submittedName>
        <fullName evidence="4">Extracellular solute-binding protein</fullName>
    </submittedName>
</protein>
<dbReference type="PANTHER" id="PTHR43649">
    <property type="entry name" value="ARABINOSE-BINDING PROTEIN-RELATED"/>
    <property type="match status" value="1"/>
</dbReference>
<evidence type="ECO:0000256" key="2">
    <source>
        <dbReference type="ARBA" id="ARBA00008520"/>
    </source>
</evidence>
<sequence length="498" mass="53969">MHSTKFKSLRRLAAVTTTSLCAVALAASAASAEKKYDGVKVDIMTFTGPQIAEPLQRRAPEFKALTGAEINVVTVPFSDLYTKLLTDFATGTNSIDAAVLAPQWMVDYVEPGYLEDLTDKVAADKDLKTDDIAGFFREFSQQYNGRTYLLTLDGDFHMVYYRSDILEAEGLSPPETWGDYLSIAKTLHGKDMNGDGEADYGSCISKKRNAQAYWTILSIAGGYLQTQGTKQGAFFDAKDMSPLVNNEAFGAALDVYTESTNYGPPDEINLDVGDTRGLFTAGRCALTIDWGDIGTLAIDPDNSNVVDKVGAVMLPGSRDVLDRETGKLVACDADRCPHAVNGVNRAPFAAFGGWSGGINASADQKVKDAAYDFFSYMSQPAQSNSDVTIGKTGFNPYRLSQFGDLSLWVEAGMSEKAAKNYLGAIGASLDSPNMMLDLRIPKNQNYQQVVLDTAIARLLAGEIDKAATMEAIEEGWNELNEDLGADEQLRLYKATLGQ</sequence>
<dbReference type="Proteomes" id="UP000315252">
    <property type="component" value="Unassembled WGS sequence"/>
</dbReference>